<proteinExistence type="predicted"/>
<evidence type="ECO:0000313" key="1">
    <source>
        <dbReference type="EMBL" id="TGM60686.1"/>
    </source>
</evidence>
<dbReference type="NCBIfam" id="TIGR03573">
    <property type="entry name" value="WbuX"/>
    <property type="match status" value="1"/>
</dbReference>
<dbReference type="RefSeq" id="WP_135656803.1">
    <property type="nucleotide sequence ID" value="NZ_RQHF01000008.1"/>
</dbReference>
<sequence length="412" mass="47129">MKYNDKIDQSQPIHGISYCTRCCVPQTMEGVNFDEMGICTACRSSEEKMHIDWKAREEQLRKILNDAKESSGTNYDCILPISGGKDSFFQAHVLVNVYGMKPLAVTFSHNWFSETGFYNLQRCLEVFNLDHLQFTPARGLVNKLARKSLGAIGDACWHCHSGVGSFPLQVATKFKIPLLVWGESIAESAGRASYSNPVHKFDRDYFNKVSAKLTAEEMVGGDVSAKDMHPFGLPSYKEIDDTGVWGIHLGDYIFWDDERQTEWIKKEYGWRETEMEGAYKGYKSAECIMPGVHDFTCYLKRGFGRSTWQASLDVRNGLLTREEGFELVKKHDQERPEALDYYLNITGYTEEEFFKIIGDKKLSELKDIDLPMHKKEQPNAERTIPFVQQLIQKHLNAPDPRVKRDAEAKSNL</sequence>
<comment type="caution">
    <text evidence="1">The sequence shown here is derived from an EMBL/GenBank/DDBJ whole genome shotgun (WGS) entry which is preliminary data.</text>
</comment>
<dbReference type="SUPFAM" id="SSF52402">
    <property type="entry name" value="Adenine nucleotide alpha hydrolases-like"/>
    <property type="match status" value="1"/>
</dbReference>
<dbReference type="EMBL" id="RQHF01000008">
    <property type="protein sequence ID" value="TGM60686.1"/>
    <property type="molecule type" value="Genomic_DNA"/>
</dbReference>
<accession>A0ABY2NTU9</accession>
<reference evidence="2" key="1">
    <citation type="journal article" date="2019" name="PLoS Negl. Trop. Dis.">
        <title>Revisiting the worldwide diversity of Leptospira species in the environment.</title>
        <authorList>
            <person name="Vincent A.T."/>
            <person name="Schiettekatte O."/>
            <person name="Bourhy P."/>
            <person name="Veyrier F.J."/>
            <person name="Picardeau M."/>
        </authorList>
    </citation>
    <scope>NUCLEOTIDE SEQUENCE [LARGE SCALE GENOMIC DNA]</scope>
    <source>
        <strain evidence="2">201601955</strain>
    </source>
</reference>
<dbReference type="InterPro" id="IPR020022">
    <property type="entry name" value="N-acetyl_sugar_amidoTrfase"/>
</dbReference>
<keyword evidence="2" id="KW-1185">Reference proteome</keyword>
<protein>
    <submittedName>
        <fullName evidence="1">N-acetyl sugar amidotransferase</fullName>
    </submittedName>
</protein>
<gene>
    <name evidence="1" type="ORF">EHQ95_02070</name>
</gene>
<organism evidence="1 2">
    <name type="scientific">Leptospira vanthielii</name>
    <dbReference type="NCBI Taxonomy" id="293085"/>
    <lineage>
        <taxon>Bacteria</taxon>
        <taxon>Pseudomonadati</taxon>
        <taxon>Spirochaetota</taxon>
        <taxon>Spirochaetia</taxon>
        <taxon>Leptospirales</taxon>
        <taxon>Leptospiraceae</taxon>
        <taxon>Leptospira</taxon>
    </lineage>
</organism>
<name>A0ABY2NTU9_9LEPT</name>
<dbReference type="Proteomes" id="UP000298112">
    <property type="component" value="Unassembled WGS sequence"/>
</dbReference>
<evidence type="ECO:0000313" key="2">
    <source>
        <dbReference type="Proteomes" id="UP000298112"/>
    </source>
</evidence>